<organism evidence="1 2">
    <name type="scientific">Capitella teleta</name>
    <name type="common">Polychaete worm</name>
    <dbReference type="NCBI Taxonomy" id="283909"/>
    <lineage>
        <taxon>Eukaryota</taxon>
        <taxon>Metazoa</taxon>
        <taxon>Spiralia</taxon>
        <taxon>Lophotrochozoa</taxon>
        <taxon>Annelida</taxon>
        <taxon>Polychaeta</taxon>
        <taxon>Sedentaria</taxon>
        <taxon>Scolecida</taxon>
        <taxon>Capitellidae</taxon>
        <taxon>Capitella</taxon>
    </lineage>
</organism>
<dbReference type="EMBL" id="AMQN01000177">
    <property type="status" value="NOT_ANNOTATED_CDS"/>
    <property type="molecule type" value="Genomic_DNA"/>
</dbReference>
<evidence type="ECO:0000313" key="2">
    <source>
        <dbReference type="Proteomes" id="UP000014760"/>
    </source>
</evidence>
<dbReference type="EnsemblMetazoa" id="CapteT198173">
    <property type="protein sequence ID" value="CapteP198173"/>
    <property type="gene ID" value="CapteG198173"/>
</dbReference>
<accession>X1ZYC6</accession>
<dbReference type="Proteomes" id="UP000014760">
    <property type="component" value="Unassembled WGS sequence"/>
</dbReference>
<dbReference type="HOGENOM" id="CLU_154083_1_0_1"/>
<keyword evidence="2" id="KW-1185">Reference proteome</keyword>
<reference evidence="2" key="1">
    <citation type="submission" date="2012-12" db="EMBL/GenBank/DDBJ databases">
        <authorList>
            <person name="Hellsten U."/>
            <person name="Grimwood J."/>
            <person name="Chapman J.A."/>
            <person name="Shapiro H."/>
            <person name="Aerts A."/>
            <person name="Otillar R.P."/>
            <person name="Terry A.Y."/>
            <person name="Boore J.L."/>
            <person name="Simakov O."/>
            <person name="Marletaz F."/>
            <person name="Cho S.-J."/>
            <person name="Edsinger-Gonzales E."/>
            <person name="Havlak P."/>
            <person name="Kuo D.-H."/>
            <person name="Larsson T."/>
            <person name="Lv J."/>
            <person name="Arendt D."/>
            <person name="Savage R."/>
            <person name="Osoegawa K."/>
            <person name="de Jong P."/>
            <person name="Lindberg D.R."/>
            <person name="Seaver E.C."/>
            <person name="Weisblat D.A."/>
            <person name="Putnam N.H."/>
            <person name="Grigoriev I.V."/>
            <person name="Rokhsar D.S."/>
        </authorList>
    </citation>
    <scope>NUCLEOTIDE SEQUENCE</scope>
    <source>
        <strain evidence="2">I ESC-2004</strain>
    </source>
</reference>
<dbReference type="EMBL" id="AMQN01000178">
    <property type="status" value="NOT_ANNOTATED_CDS"/>
    <property type="molecule type" value="Genomic_DNA"/>
</dbReference>
<evidence type="ECO:0000313" key="1">
    <source>
        <dbReference type="EnsemblMetazoa" id="CapteP198173"/>
    </source>
</evidence>
<protein>
    <submittedName>
        <fullName evidence="1">Uncharacterized protein</fullName>
    </submittedName>
</protein>
<reference evidence="2" key="2">
    <citation type="journal article" date="2013" name="Nature">
        <title>Insights into bilaterian evolution from three spiralian genomes.</title>
        <authorList>
            <person name="Simakov O."/>
            <person name="Marletaz F."/>
            <person name="Cho S.J."/>
            <person name="Edsinger-Gonzales E."/>
            <person name="Havlak P."/>
            <person name="Hellsten U."/>
            <person name="Kuo D.H."/>
            <person name="Larsson T."/>
            <person name="Lv J."/>
            <person name="Arendt D."/>
            <person name="Savage R."/>
            <person name="Osoegawa K."/>
            <person name="de Jong P."/>
            <person name="Grimwood J."/>
            <person name="Chapman J.A."/>
            <person name="Shapiro H."/>
            <person name="Aerts A."/>
            <person name="Otillar R.P."/>
            <person name="Terry A.Y."/>
            <person name="Boore J.L."/>
            <person name="Grigoriev I.V."/>
            <person name="Lindberg D.R."/>
            <person name="Seaver E.C."/>
            <person name="Weisblat D.A."/>
            <person name="Putnam N.H."/>
            <person name="Rokhsar D.S."/>
        </authorList>
    </citation>
    <scope>NUCLEOTIDE SEQUENCE</scope>
    <source>
        <strain evidence="2">I ESC-2004</strain>
    </source>
</reference>
<sequence>MGRGARNICKDGRNHFRDSVHCKLCAKHKNRIQSDYRVKGQAGCGGSNTNKTVCNSLLKLMTVSAQSGFNSLEFNNSMCRYRPKMSIYPQPFLMKWDIVVEKAAFYEAHRLTRFHKRGPFDMAHVTV</sequence>
<reference evidence="1" key="3">
    <citation type="submission" date="2015-06" db="UniProtKB">
        <authorList>
            <consortium name="EnsemblMetazoa"/>
        </authorList>
    </citation>
    <scope>IDENTIFICATION</scope>
</reference>
<proteinExistence type="predicted"/>
<name>X1ZYC6_CAPTE</name>
<dbReference type="AlphaFoldDB" id="X1ZYC6"/>